<keyword evidence="6" id="KW-1278">Translocase</keyword>
<evidence type="ECO:0000256" key="8">
    <source>
        <dbReference type="ARBA" id="ARBA00023004"/>
    </source>
</evidence>
<feature type="transmembrane region" description="Helical" evidence="10">
    <location>
        <begin position="44"/>
        <end position="63"/>
    </location>
</feature>
<feature type="transmembrane region" description="Helical" evidence="10">
    <location>
        <begin position="140"/>
        <end position="160"/>
    </location>
</feature>
<dbReference type="Pfam" id="PF13631">
    <property type="entry name" value="Cytochrom_B_N_2"/>
    <property type="match status" value="1"/>
</dbReference>
<feature type="transmembrane region" description="Helical" evidence="10">
    <location>
        <begin position="329"/>
        <end position="350"/>
    </location>
</feature>
<feature type="domain" description="Cytochrome b/b6 N-terminal region profile" evidence="11">
    <location>
        <begin position="11"/>
        <end position="237"/>
    </location>
</feature>
<evidence type="ECO:0000256" key="2">
    <source>
        <dbReference type="ARBA" id="ARBA00022448"/>
    </source>
</evidence>
<keyword evidence="7 10" id="KW-1133">Transmembrane helix</keyword>
<comment type="subcellular location">
    <subcellularLocation>
        <location evidence="1">Cell membrane</location>
        <topology evidence="1">Multi-pass membrane protein</topology>
    </subcellularLocation>
</comment>
<dbReference type="Gene3D" id="1.20.810.10">
    <property type="entry name" value="Cytochrome Bc1 Complex, Chain C"/>
    <property type="match status" value="1"/>
</dbReference>
<dbReference type="SUPFAM" id="SSF81342">
    <property type="entry name" value="Transmembrane di-heme cytochromes"/>
    <property type="match status" value="1"/>
</dbReference>
<feature type="transmembrane region" description="Helical" evidence="10">
    <location>
        <begin position="409"/>
        <end position="426"/>
    </location>
</feature>
<organism evidence="12">
    <name type="scientific">freshwater metagenome</name>
    <dbReference type="NCBI Taxonomy" id="449393"/>
    <lineage>
        <taxon>unclassified sequences</taxon>
        <taxon>metagenomes</taxon>
        <taxon>ecological metagenomes</taxon>
    </lineage>
</organism>
<feature type="transmembrane region" description="Helical" evidence="10">
    <location>
        <begin position="205"/>
        <end position="230"/>
    </location>
</feature>
<evidence type="ECO:0000259" key="11">
    <source>
        <dbReference type="PROSITE" id="PS51002"/>
    </source>
</evidence>
<accession>A0A6J6E7P9</accession>
<evidence type="ECO:0000256" key="9">
    <source>
        <dbReference type="ARBA" id="ARBA00023136"/>
    </source>
</evidence>
<gene>
    <name evidence="12" type="ORF">UFOPK1747_00046</name>
</gene>
<dbReference type="GO" id="GO:0009055">
    <property type="term" value="F:electron transfer activity"/>
    <property type="evidence" value="ECO:0007669"/>
    <property type="project" value="InterPro"/>
</dbReference>
<dbReference type="GO" id="GO:0046872">
    <property type="term" value="F:metal ion binding"/>
    <property type="evidence" value="ECO:0007669"/>
    <property type="project" value="UniProtKB-KW"/>
</dbReference>
<dbReference type="EMBL" id="CAEZTV010000002">
    <property type="protein sequence ID" value="CAB4572371.1"/>
    <property type="molecule type" value="Genomic_DNA"/>
</dbReference>
<feature type="transmembrane region" description="Helical" evidence="10">
    <location>
        <begin position="370"/>
        <end position="389"/>
    </location>
</feature>
<reference evidence="12" key="1">
    <citation type="submission" date="2020-05" db="EMBL/GenBank/DDBJ databases">
        <authorList>
            <person name="Chiriac C."/>
            <person name="Salcher M."/>
            <person name="Ghai R."/>
            <person name="Kavagutti S V."/>
        </authorList>
    </citation>
    <scope>NUCLEOTIDE SEQUENCE</scope>
</reference>
<keyword evidence="5" id="KW-0479">Metal-binding</keyword>
<evidence type="ECO:0000256" key="10">
    <source>
        <dbReference type="SAM" id="Phobius"/>
    </source>
</evidence>
<evidence type="ECO:0000256" key="1">
    <source>
        <dbReference type="ARBA" id="ARBA00004651"/>
    </source>
</evidence>
<dbReference type="AlphaFoldDB" id="A0A6J6E7P9"/>
<keyword evidence="4 10" id="KW-0812">Transmembrane</keyword>
<dbReference type="InterPro" id="IPR016174">
    <property type="entry name" value="Di-haem_cyt_TM"/>
</dbReference>
<evidence type="ECO:0000256" key="4">
    <source>
        <dbReference type="ARBA" id="ARBA00022692"/>
    </source>
</evidence>
<dbReference type="PROSITE" id="PS51002">
    <property type="entry name" value="CYTB_NTER"/>
    <property type="match status" value="1"/>
</dbReference>
<dbReference type="GO" id="GO:0016491">
    <property type="term" value="F:oxidoreductase activity"/>
    <property type="evidence" value="ECO:0007669"/>
    <property type="project" value="InterPro"/>
</dbReference>
<keyword evidence="9 10" id="KW-0472">Membrane</keyword>
<proteinExistence type="predicted"/>
<dbReference type="InterPro" id="IPR005797">
    <property type="entry name" value="Cyt_b/b6_N"/>
</dbReference>
<dbReference type="PANTHER" id="PTHR19271">
    <property type="entry name" value="CYTOCHROME B"/>
    <property type="match status" value="1"/>
</dbReference>
<evidence type="ECO:0000256" key="7">
    <source>
        <dbReference type="ARBA" id="ARBA00022989"/>
    </source>
</evidence>
<dbReference type="GO" id="GO:0005886">
    <property type="term" value="C:plasma membrane"/>
    <property type="evidence" value="ECO:0007669"/>
    <property type="project" value="UniProtKB-SubCell"/>
</dbReference>
<evidence type="ECO:0000256" key="6">
    <source>
        <dbReference type="ARBA" id="ARBA00022967"/>
    </source>
</evidence>
<dbReference type="InterPro" id="IPR027387">
    <property type="entry name" value="Cytb/b6-like_sf"/>
</dbReference>
<feature type="transmembrane region" description="Helical" evidence="10">
    <location>
        <begin position="262"/>
        <end position="284"/>
    </location>
</feature>
<keyword evidence="8" id="KW-0408">Iron</keyword>
<dbReference type="PANTHER" id="PTHR19271:SF16">
    <property type="entry name" value="CYTOCHROME B"/>
    <property type="match status" value="1"/>
</dbReference>
<keyword evidence="2" id="KW-0813">Transport</keyword>
<keyword evidence="3" id="KW-1003">Cell membrane</keyword>
<feature type="transmembrane region" description="Helical" evidence="10">
    <location>
        <begin position="172"/>
        <end position="193"/>
    </location>
</feature>
<evidence type="ECO:0000256" key="5">
    <source>
        <dbReference type="ARBA" id="ARBA00022723"/>
    </source>
</evidence>
<dbReference type="GO" id="GO:0022904">
    <property type="term" value="P:respiratory electron transport chain"/>
    <property type="evidence" value="ECO:0007669"/>
    <property type="project" value="InterPro"/>
</dbReference>
<evidence type="ECO:0000256" key="3">
    <source>
        <dbReference type="ARBA" id="ARBA00022475"/>
    </source>
</evidence>
<feature type="transmembrane region" description="Helical" evidence="10">
    <location>
        <begin position="109"/>
        <end position="128"/>
    </location>
</feature>
<sequence>MSARERVAGNVANYVDERTGSAKWLKKNLNKVFPDHWSFMLGEIALYSFVILLLSGTFLTFWFDPSMEHVVYKGNYQPLKDVEMSAAYASALNISFDVRGGLLMRQIHHWAALIFMAAIVVHLLRVFFTGAFRKPREFNWILGIGLLTLGIVEGFLGYSLPDDLLSGTGVRIAHAIIQAIPVVGTYLSFFAFGGAFPSEMFIPRIYVVHILLIPGIMLALITVHLMLVWYQKHTQYPGPGRTEKNVVGYPLMPVYMAKAGGFFFIVFGITALLGATASINPIWLYGPYTPGQVSAGSQPDWYMGWLDGLVRMAPPWETYAFGYTVSWNILIPGLIVPGIIFTGMALYPFIESWLTGDKREHHILDRPRNVPNRTALGAMSLTFMIVALINGGNDLIATHFDLSINQIMWGTRIGIIVLPPLAFVITKRICLSLQRADRELVLHGRETGRLVMLPHGEFVEVHEELTPEKKWLLTQHEQAAPIELELVDQAGVRNPKSFRAKLQARFSAANAESVAKPTAQDLKQLENEHH</sequence>
<name>A0A6J6E7P9_9ZZZZ</name>
<protein>
    <submittedName>
        <fullName evidence="12">Unannotated protein</fullName>
    </submittedName>
</protein>
<dbReference type="FunFam" id="1.20.810.10:FF:000007">
    <property type="entry name" value="Ubiquinol-cytochrome C reductase B subunit"/>
    <property type="match status" value="1"/>
</dbReference>
<evidence type="ECO:0000313" key="12">
    <source>
        <dbReference type="EMBL" id="CAB4572371.1"/>
    </source>
</evidence>